<reference evidence="2" key="1">
    <citation type="submission" date="2020-10" db="EMBL/GenBank/DDBJ databases">
        <authorList>
            <person name="Gilroy R."/>
        </authorList>
    </citation>
    <scope>NUCLEOTIDE SEQUENCE</scope>
    <source>
        <strain evidence="2">CHK152-2994</strain>
    </source>
</reference>
<name>A0A9D1FUA9_9BACT</name>
<dbReference type="AlphaFoldDB" id="A0A9D1FUA9"/>
<evidence type="ECO:0000256" key="1">
    <source>
        <dbReference type="SAM" id="MobiDB-lite"/>
    </source>
</evidence>
<sequence length="132" mass="14476">MISAVRMFSNNFTSAQNQQRQEMINQRYNEIYSHELAHQRAGGSLAGGIVIERDANGIPTGGHVPIKMPALDKNNPEKTIKDANTVISSAMAPSDPSDQDYRVANQARSIKSQAEAYKKAHPEVGQKLDVRG</sequence>
<dbReference type="EMBL" id="DVJO01000011">
    <property type="protein sequence ID" value="HIS82065.1"/>
    <property type="molecule type" value="Genomic_DNA"/>
</dbReference>
<evidence type="ECO:0008006" key="4">
    <source>
        <dbReference type="Google" id="ProtNLM"/>
    </source>
</evidence>
<dbReference type="InterPro" id="IPR021973">
    <property type="entry name" value="SprA-related"/>
</dbReference>
<feature type="region of interest" description="Disordered" evidence="1">
    <location>
        <begin position="113"/>
        <end position="132"/>
    </location>
</feature>
<proteinExistence type="predicted"/>
<dbReference type="Proteomes" id="UP000824139">
    <property type="component" value="Unassembled WGS sequence"/>
</dbReference>
<evidence type="ECO:0000313" key="3">
    <source>
        <dbReference type="Proteomes" id="UP000824139"/>
    </source>
</evidence>
<protein>
    <recommendedName>
        <fullName evidence="4">SprA-related family protein</fullName>
    </recommendedName>
</protein>
<comment type="caution">
    <text evidence="2">The sequence shown here is derived from an EMBL/GenBank/DDBJ whole genome shotgun (WGS) entry which is preliminary data.</text>
</comment>
<organism evidence="2 3">
    <name type="scientific">Candidatus Scatenecus faecavium</name>
    <dbReference type="NCBI Taxonomy" id="2840915"/>
    <lineage>
        <taxon>Bacteria</taxon>
        <taxon>Candidatus Scatenecus</taxon>
    </lineage>
</organism>
<feature type="compositionally biased region" description="Basic and acidic residues" evidence="1">
    <location>
        <begin position="116"/>
        <end position="132"/>
    </location>
</feature>
<dbReference type="Pfam" id="PF12118">
    <property type="entry name" value="SprA-related"/>
    <property type="match status" value="1"/>
</dbReference>
<gene>
    <name evidence="2" type="ORF">IAD41_00430</name>
</gene>
<evidence type="ECO:0000313" key="2">
    <source>
        <dbReference type="EMBL" id="HIS82065.1"/>
    </source>
</evidence>
<reference evidence="2" key="2">
    <citation type="journal article" date="2021" name="PeerJ">
        <title>Extensive microbial diversity within the chicken gut microbiome revealed by metagenomics and culture.</title>
        <authorList>
            <person name="Gilroy R."/>
            <person name="Ravi A."/>
            <person name="Getino M."/>
            <person name="Pursley I."/>
            <person name="Horton D.L."/>
            <person name="Alikhan N.F."/>
            <person name="Baker D."/>
            <person name="Gharbi K."/>
            <person name="Hall N."/>
            <person name="Watson M."/>
            <person name="Adriaenssens E.M."/>
            <person name="Foster-Nyarko E."/>
            <person name="Jarju S."/>
            <person name="Secka A."/>
            <person name="Antonio M."/>
            <person name="Oren A."/>
            <person name="Chaudhuri R.R."/>
            <person name="La Ragione R."/>
            <person name="Hildebrand F."/>
            <person name="Pallen M.J."/>
        </authorList>
    </citation>
    <scope>NUCLEOTIDE SEQUENCE</scope>
    <source>
        <strain evidence="2">CHK152-2994</strain>
    </source>
</reference>
<accession>A0A9D1FUA9</accession>